<evidence type="ECO:0000313" key="5">
    <source>
        <dbReference type="EMBL" id="GAI24226.1"/>
    </source>
</evidence>
<dbReference type="SUPFAM" id="SSF53706">
    <property type="entry name" value="Formate dehydrogenase/DMSO reductase, domains 1-3"/>
    <property type="match status" value="1"/>
</dbReference>
<dbReference type="InterPro" id="IPR006963">
    <property type="entry name" value="Mopterin_OxRdtase_4Fe-4S_dom"/>
</dbReference>
<accession>X1N1S1</accession>
<evidence type="ECO:0000256" key="2">
    <source>
        <dbReference type="ARBA" id="ARBA00023004"/>
    </source>
</evidence>
<keyword evidence="3" id="KW-0411">Iron-sulfur</keyword>
<dbReference type="GO" id="GO:0046872">
    <property type="term" value="F:metal ion binding"/>
    <property type="evidence" value="ECO:0007669"/>
    <property type="project" value="UniProtKB-KW"/>
</dbReference>
<feature type="domain" description="4Fe-4S Mo/W bis-MGD-type" evidence="4">
    <location>
        <begin position="12"/>
        <end position="57"/>
    </location>
</feature>
<name>X1N1S1_9ZZZZ</name>
<keyword evidence="2" id="KW-0408">Iron</keyword>
<proteinExistence type="predicted"/>
<evidence type="ECO:0000256" key="1">
    <source>
        <dbReference type="ARBA" id="ARBA00022723"/>
    </source>
</evidence>
<gene>
    <name evidence="5" type="ORF">S06H3_25806</name>
</gene>
<comment type="caution">
    <text evidence="5">The sequence shown here is derived from an EMBL/GenBank/DDBJ whole genome shotgun (WGS) entry which is preliminary data.</text>
</comment>
<dbReference type="PANTHER" id="PTHR43742">
    <property type="entry name" value="TRIMETHYLAMINE-N-OXIDE REDUCTASE"/>
    <property type="match status" value="1"/>
</dbReference>
<organism evidence="5">
    <name type="scientific">marine sediment metagenome</name>
    <dbReference type="NCBI Taxonomy" id="412755"/>
    <lineage>
        <taxon>unclassified sequences</taxon>
        <taxon>metagenomes</taxon>
        <taxon>ecological metagenomes</taxon>
    </lineage>
</organism>
<dbReference type="AlphaFoldDB" id="X1N1S1"/>
<sequence>MKPLSKSSDEGKWVHSACAMCVGAPMKVKVRNGRIVEVKGEDIPGWNGKVCGKAISGIGARVYAPDRILYPLKRVGERGEARFARCTWEEVINAAAVILTLWVHTRLVAII</sequence>
<keyword evidence="1" id="KW-0479">Metal-binding</keyword>
<protein>
    <recommendedName>
        <fullName evidence="4">4Fe-4S Mo/W bis-MGD-type domain-containing protein</fullName>
    </recommendedName>
</protein>
<dbReference type="Gene3D" id="3.40.50.740">
    <property type="match status" value="1"/>
</dbReference>
<dbReference type="GO" id="GO:0016491">
    <property type="term" value="F:oxidoreductase activity"/>
    <property type="evidence" value="ECO:0007669"/>
    <property type="project" value="InterPro"/>
</dbReference>
<dbReference type="InterPro" id="IPR050612">
    <property type="entry name" value="Prok_Mopterin_Oxidored"/>
</dbReference>
<evidence type="ECO:0000259" key="4">
    <source>
        <dbReference type="Pfam" id="PF04879"/>
    </source>
</evidence>
<dbReference type="EMBL" id="BARV01014870">
    <property type="protein sequence ID" value="GAI24226.1"/>
    <property type="molecule type" value="Genomic_DNA"/>
</dbReference>
<dbReference type="Gene3D" id="2.20.25.90">
    <property type="entry name" value="ADC-like domains"/>
    <property type="match status" value="1"/>
</dbReference>
<dbReference type="Pfam" id="PF04879">
    <property type="entry name" value="Molybdop_Fe4S4"/>
    <property type="match status" value="1"/>
</dbReference>
<reference evidence="5" key="1">
    <citation type="journal article" date="2014" name="Front. Microbiol.">
        <title>High frequency of phylogenetically diverse reductive dehalogenase-homologous genes in deep subseafloor sedimentary metagenomes.</title>
        <authorList>
            <person name="Kawai M."/>
            <person name="Futagami T."/>
            <person name="Toyoda A."/>
            <person name="Takaki Y."/>
            <person name="Nishi S."/>
            <person name="Hori S."/>
            <person name="Arai W."/>
            <person name="Tsubouchi T."/>
            <person name="Morono Y."/>
            <person name="Uchiyama I."/>
            <person name="Ito T."/>
            <person name="Fujiyama A."/>
            <person name="Inagaki F."/>
            <person name="Takami H."/>
        </authorList>
    </citation>
    <scope>NUCLEOTIDE SEQUENCE</scope>
    <source>
        <strain evidence="5">Expedition CK06-06</strain>
    </source>
</reference>
<evidence type="ECO:0000256" key="3">
    <source>
        <dbReference type="ARBA" id="ARBA00023014"/>
    </source>
</evidence>
<dbReference type="GO" id="GO:0051536">
    <property type="term" value="F:iron-sulfur cluster binding"/>
    <property type="evidence" value="ECO:0007669"/>
    <property type="project" value="UniProtKB-KW"/>
</dbReference>